<evidence type="ECO:0000259" key="2">
    <source>
        <dbReference type="PROSITE" id="PS50914"/>
    </source>
</evidence>
<feature type="chain" id="PRO_5026979920" evidence="1">
    <location>
        <begin position="19"/>
        <end position="199"/>
    </location>
</feature>
<keyword evidence="4" id="KW-1185">Reference proteome</keyword>
<sequence>MIRSLLFSLCLIALSALGGCGTPVVQVAGMGMTGYDTATMADKYLPKERIDFNCPANREDAVLERRMDERLLIKGYPELQPYSFDRHVYLVGEVTDRDNAAHATEIACTVKGVDRLTTHFFPASEHSDPARDLSLTRELAKRYQQSATLKNAAIRARVIQSTALVMGLTPDPQVKKLALSTARSLPGVTSVVDYVTIAP</sequence>
<dbReference type="Pfam" id="PF04972">
    <property type="entry name" value="BON"/>
    <property type="match status" value="2"/>
</dbReference>
<organism evidence="3 4">
    <name type="scientific">Pseudodesulfovibrio senegalensis</name>
    <dbReference type="NCBI Taxonomy" id="1721087"/>
    <lineage>
        <taxon>Bacteria</taxon>
        <taxon>Pseudomonadati</taxon>
        <taxon>Thermodesulfobacteriota</taxon>
        <taxon>Desulfovibrionia</taxon>
        <taxon>Desulfovibrionales</taxon>
        <taxon>Desulfovibrionaceae</taxon>
    </lineage>
</organism>
<dbReference type="AlphaFoldDB" id="A0A6N6N5B5"/>
<protein>
    <submittedName>
        <fullName evidence="3">BON domain-containing protein</fullName>
    </submittedName>
</protein>
<accession>A0A6N6N5B5</accession>
<dbReference type="PROSITE" id="PS50914">
    <property type="entry name" value="BON"/>
    <property type="match status" value="1"/>
</dbReference>
<proteinExistence type="predicted"/>
<dbReference type="InterPro" id="IPR007055">
    <property type="entry name" value="BON_dom"/>
</dbReference>
<comment type="caution">
    <text evidence="3">The sequence shown here is derived from an EMBL/GenBank/DDBJ whole genome shotgun (WGS) entry which is preliminary data.</text>
</comment>
<evidence type="ECO:0000313" key="4">
    <source>
        <dbReference type="Proteomes" id="UP000438699"/>
    </source>
</evidence>
<feature type="domain" description="BON" evidence="2">
    <location>
        <begin position="131"/>
        <end position="199"/>
    </location>
</feature>
<dbReference type="RefSeq" id="WP_151149578.1">
    <property type="nucleotide sequence ID" value="NZ_WAIE01000001.1"/>
</dbReference>
<dbReference type="EMBL" id="WAIE01000001">
    <property type="protein sequence ID" value="KAB1443246.1"/>
    <property type="molecule type" value="Genomic_DNA"/>
</dbReference>
<reference evidence="3 4" key="1">
    <citation type="journal article" date="2017" name="Int. J. Syst. Evol. Microbiol.">
        <title>Desulfovibrio senegalensis sp. nov., a mesophilic sulfate reducer isolated from marine sediment.</title>
        <authorList>
            <person name="Thioye A."/>
            <person name="Gam Z.B.A."/>
            <person name="Mbengue M."/>
            <person name="Cayol J.L."/>
            <person name="Joseph-Bartoli M."/>
            <person name="Toure-Kane C."/>
            <person name="Labat M."/>
        </authorList>
    </citation>
    <scope>NUCLEOTIDE SEQUENCE [LARGE SCALE GENOMIC DNA]</scope>
    <source>
        <strain evidence="3 4">DSM 101509</strain>
    </source>
</reference>
<name>A0A6N6N5B5_9BACT</name>
<evidence type="ECO:0000313" key="3">
    <source>
        <dbReference type="EMBL" id="KAB1443246.1"/>
    </source>
</evidence>
<feature type="signal peptide" evidence="1">
    <location>
        <begin position="1"/>
        <end position="18"/>
    </location>
</feature>
<gene>
    <name evidence="3" type="ORF">F8A88_02980</name>
</gene>
<keyword evidence="1" id="KW-0732">Signal</keyword>
<evidence type="ECO:0000256" key="1">
    <source>
        <dbReference type="SAM" id="SignalP"/>
    </source>
</evidence>
<dbReference type="PROSITE" id="PS51257">
    <property type="entry name" value="PROKAR_LIPOPROTEIN"/>
    <property type="match status" value="1"/>
</dbReference>
<dbReference type="OrthoDB" id="5465072at2"/>
<dbReference type="Proteomes" id="UP000438699">
    <property type="component" value="Unassembled WGS sequence"/>
</dbReference>